<dbReference type="Proteomes" id="UP000000753">
    <property type="component" value="Chromosome"/>
</dbReference>
<accession>B8CQ96</accession>
<name>B8CQ96_SHEPW</name>
<organism evidence="1 2">
    <name type="scientific">Shewanella piezotolerans (strain WP3 / JCM 13877)</name>
    <dbReference type="NCBI Taxonomy" id="225849"/>
    <lineage>
        <taxon>Bacteria</taxon>
        <taxon>Pseudomonadati</taxon>
        <taxon>Pseudomonadota</taxon>
        <taxon>Gammaproteobacteria</taxon>
        <taxon>Alteromonadales</taxon>
        <taxon>Shewanellaceae</taxon>
        <taxon>Shewanella</taxon>
    </lineage>
</organism>
<proteinExistence type="predicted"/>
<dbReference type="KEGG" id="swp:swp_3534"/>
<dbReference type="HOGENOM" id="CLU_194631_0_0_6"/>
<gene>
    <name evidence="1" type="ordered locus">swp_3534</name>
</gene>
<dbReference type="AlphaFoldDB" id="B8CQ96"/>
<reference evidence="1 2" key="1">
    <citation type="journal article" date="2008" name="PLoS ONE">
        <title>Environmental adaptation: genomic analysis of the piezotolerant and psychrotolerant deep-sea iron reducing bacterium Shewanella piezotolerans WP3.</title>
        <authorList>
            <person name="Wang F."/>
            <person name="Wang J."/>
            <person name="Jian H."/>
            <person name="Zhang B."/>
            <person name="Li S."/>
            <person name="Wang F."/>
            <person name="Zeng X."/>
            <person name="Gao L."/>
            <person name="Bartlett D.H."/>
            <person name="Yu J."/>
            <person name="Hu S."/>
            <person name="Xiao X."/>
        </authorList>
    </citation>
    <scope>NUCLEOTIDE SEQUENCE [LARGE SCALE GENOMIC DNA]</scope>
    <source>
        <strain evidence="2">WP3 / JCM 13877</strain>
    </source>
</reference>
<sequence>MKKPTEELPPLALVTTWLWMTKPDNDEEIREKGYSNILNAFNSVSSAKQYCEKMNSLTKTLLD</sequence>
<dbReference type="RefSeq" id="WP_020913573.1">
    <property type="nucleotide sequence ID" value="NC_011566.1"/>
</dbReference>
<dbReference type="EMBL" id="CP000472">
    <property type="protein sequence ID" value="ACJ30226.1"/>
    <property type="molecule type" value="Genomic_DNA"/>
</dbReference>
<evidence type="ECO:0000313" key="2">
    <source>
        <dbReference type="Proteomes" id="UP000000753"/>
    </source>
</evidence>
<evidence type="ECO:0000313" key="1">
    <source>
        <dbReference type="EMBL" id="ACJ30226.1"/>
    </source>
</evidence>
<protein>
    <submittedName>
        <fullName evidence="1">Uncharacterized protein</fullName>
    </submittedName>
</protein>
<dbReference type="OrthoDB" id="6267491at2"/>
<keyword evidence="2" id="KW-1185">Reference proteome</keyword>